<reference evidence="1 2" key="1">
    <citation type="submission" date="2019-05" db="EMBL/GenBank/DDBJ databases">
        <title>Another draft genome of Portunus trituberculatus and its Hox gene families provides insights of decapod evolution.</title>
        <authorList>
            <person name="Jeong J.-H."/>
            <person name="Song I."/>
            <person name="Kim S."/>
            <person name="Choi T."/>
            <person name="Kim D."/>
            <person name="Ryu S."/>
            <person name="Kim W."/>
        </authorList>
    </citation>
    <scope>NUCLEOTIDE SEQUENCE [LARGE SCALE GENOMIC DNA]</scope>
    <source>
        <tissue evidence="1">Muscle</tissue>
    </source>
</reference>
<protein>
    <submittedName>
        <fullName evidence="1">Uncharacterized protein</fullName>
    </submittedName>
</protein>
<accession>A0A5B7CPJ1</accession>
<dbReference type="EMBL" id="VSRR010000173">
    <property type="protein sequence ID" value="MPC11612.1"/>
    <property type="molecule type" value="Genomic_DNA"/>
</dbReference>
<gene>
    <name evidence="1" type="ORF">E2C01_004282</name>
</gene>
<dbReference type="Proteomes" id="UP000324222">
    <property type="component" value="Unassembled WGS sequence"/>
</dbReference>
<sequence length="66" mass="7636">MKSQGPSIHEKPVKERKHDYIRRAADEKCLQFSKSRITSILRKRLRVVFIPAEVDSQSTSRSPKPS</sequence>
<proteinExistence type="predicted"/>
<comment type="caution">
    <text evidence="1">The sequence shown here is derived from an EMBL/GenBank/DDBJ whole genome shotgun (WGS) entry which is preliminary data.</text>
</comment>
<keyword evidence="2" id="KW-1185">Reference proteome</keyword>
<dbReference type="AlphaFoldDB" id="A0A5B7CPJ1"/>
<name>A0A5B7CPJ1_PORTR</name>
<organism evidence="1 2">
    <name type="scientific">Portunus trituberculatus</name>
    <name type="common">Swimming crab</name>
    <name type="synonym">Neptunus trituberculatus</name>
    <dbReference type="NCBI Taxonomy" id="210409"/>
    <lineage>
        <taxon>Eukaryota</taxon>
        <taxon>Metazoa</taxon>
        <taxon>Ecdysozoa</taxon>
        <taxon>Arthropoda</taxon>
        <taxon>Crustacea</taxon>
        <taxon>Multicrustacea</taxon>
        <taxon>Malacostraca</taxon>
        <taxon>Eumalacostraca</taxon>
        <taxon>Eucarida</taxon>
        <taxon>Decapoda</taxon>
        <taxon>Pleocyemata</taxon>
        <taxon>Brachyura</taxon>
        <taxon>Eubrachyura</taxon>
        <taxon>Portunoidea</taxon>
        <taxon>Portunidae</taxon>
        <taxon>Portuninae</taxon>
        <taxon>Portunus</taxon>
    </lineage>
</organism>
<evidence type="ECO:0000313" key="1">
    <source>
        <dbReference type="EMBL" id="MPC11612.1"/>
    </source>
</evidence>
<evidence type="ECO:0000313" key="2">
    <source>
        <dbReference type="Proteomes" id="UP000324222"/>
    </source>
</evidence>